<evidence type="ECO:0008006" key="3">
    <source>
        <dbReference type="Google" id="ProtNLM"/>
    </source>
</evidence>
<keyword evidence="2" id="KW-1185">Reference proteome</keyword>
<accession>A0A2S7MVE2</accession>
<reference evidence="1 2" key="1">
    <citation type="submission" date="2017-12" db="EMBL/GenBank/DDBJ databases">
        <title>Taxonomic description and draft genome of Pradoshia cofamensis Gen. nov., sp. nov., a thermotolerant bacillale isolated from anterior gut of earthworm Eisenia fetida.</title>
        <authorList>
            <person name="Saha T."/>
            <person name="Chakraborty R."/>
        </authorList>
    </citation>
    <scope>NUCLEOTIDE SEQUENCE [LARGE SCALE GENOMIC DNA]</scope>
    <source>
        <strain evidence="1 2">EAG3</strain>
    </source>
</reference>
<protein>
    <recommendedName>
        <fullName evidence="3">ABM domain-containing protein</fullName>
    </recommendedName>
</protein>
<dbReference type="OrthoDB" id="2376332at2"/>
<dbReference type="Proteomes" id="UP000239663">
    <property type="component" value="Unassembled WGS sequence"/>
</dbReference>
<evidence type="ECO:0000313" key="2">
    <source>
        <dbReference type="Proteomes" id="UP000239663"/>
    </source>
</evidence>
<dbReference type="EMBL" id="PKOZ01000023">
    <property type="protein sequence ID" value="PQD93762.1"/>
    <property type="molecule type" value="Genomic_DNA"/>
</dbReference>
<dbReference type="AlphaFoldDB" id="A0A2S7MVE2"/>
<gene>
    <name evidence="1" type="ORF">CYL18_18165</name>
</gene>
<sequence>MFIKIYEYDIRGDREALFLSIQEKAASIYQAHMNCEVMLLKSLEDKTKWLEISRYNSQDDYLNGMKRVNEVPAIQYLFKEFKSCLVSDILDIQEQNYLMKLRI</sequence>
<organism evidence="1 2">
    <name type="scientific">Pradoshia eiseniae</name>
    <dbReference type="NCBI Taxonomy" id="2064768"/>
    <lineage>
        <taxon>Bacteria</taxon>
        <taxon>Bacillati</taxon>
        <taxon>Bacillota</taxon>
        <taxon>Bacilli</taxon>
        <taxon>Bacillales</taxon>
        <taxon>Bacillaceae</taxon>
        <taxon>Pradoshia</taxon>
    </lineage>
</organism>
<name>A0A2S7MVE2_9BACI</name>
<proteinExistence type="predicted"/>
<evidence type="ECO:0000313" key="1">
    <source>
        <dbReference type="EMBL" id="PQD93762.1"/>
    </source>
</evidence>
<comment type="caution">
    <text evidence="1">The sequence shown here is derived from an EMBL/GenBank/DDBJ whole genome shotgun (WGS) entry which is preliminary data.</text>
</comment>
<dbReference type="RefSeq" id="WP_104850892.1">
    <property type="nucleotide sequence ID" value="NZ_PKOZ01000023.1"/>
</dbReference>